<evidence type="ECO:0000313" key="2">
    <source>
        <dbReference type="Proteomes" id="UP000177723"/>
    </source>
</evidence>
<organism evidence="1 2">
    <name type="scientific">Candidatus Giovannonibacteria bacterium RIFCSPHIGHO2_12_FULL_43_15</name>
    <dbReference type="NCBI Taxonomy" id="1798341"/>
    <lineage>
        <taxon>Bacteria</taxon>
        <taxon>Candidatus Giovannoniibacteriota</taxon>
    </lineage>
</organism>
<comment type="caution">
    <text evidence="1">The sequence shown here is derived from an EMBL/GenBank/DDBJ whole genome shotgun (WGS) entry which is preliminary data.</text>
</comment>
<accession>A0A1F5WRF0</accession>
<sequence length="197" mass="22392">MLSKLKDSHARKATEAITGLVNGPPSPLPVTNPEKFWRDICFLANYPKGDRSSIKEAFFARLFGPTSLDRDLRSIALMGYLESGGMLTESHLRALWFIRDETPILWLGAAVSSGFFVLAKRETLRLLKEGKVWSKIGDRRVEALIISLDSWKKSWPSDENFFDIVKEFHNAAPDLETKEKLRKWADNRKVSLASVRV</sequence>
<protein>
    <submittedName>
        <fullName evidence="1">Uncharacterized protein</fullName>
    </submittedName>
</protein>
<dbReference type="Proteomes" id="UP000177723">
    <property type="component" value="Unassembled WGS sequence"/>
</dbReference>
<proteinExistence type="predicted"/>
<reference evidence="1 2" key="1">
    <citation type="journal article" date="2016" name="Nat. Commun.">
        <title>Thousands of microbial genomes shed light on interconnected biogeochemical processes in an aquifer system.</title>
        <authorList>
            <person name="Anantharaman K."/>
            <person name="Brown C.T."/>
            <person name="Hug L.A."/>
            <person name="Sharon I."/>
            <person name="Castelle C.J."/>
            <person name="Probst A.J."/>
            <person name="Thomas B.C."/>
            <person name="Singh A."/>
            <person name="Wilkins M.J."/>
            <person name="Karaoz U."/>
            <person name="Brodie E.L."/>
            <person name="Williams K.H."/>
            <person name="Hubbard S.S."/>
            <person name="Banfield J.F."/>
        </authorList>
    </citation>
    <scope>NUCLEOTIDE SEQUENCE [LARGE SCALE GENOMIC DNA]</scope>
</reference>
<dbReference type="EMBL" id="MFHT01000004">
    <property type="protein sequence ID" value="OGF78157.1"/>
    <property type="molecule type" value="Genomic_DNA"/>
</dbReference>
<name>A0A1F5WRF0_9BACT</name>
<evidence type="ECO:0000313" key="1">
    <source>
        <dbReference type="EMBL" id="OGF78157.1"/>
    </source>
</evidence>
<gene>
    <name evidence="1" type="ORF">A3F23_03070</name>
</gene>
<dbReference type="AlphaFoldDB" id="A0A1F5WRF0"/>